<proteinExistence type="predicted"/>
<protein>
    <submittedName>
        <fullName evidence="1">TSL-kinase interacting protein 1</fullName>
    </submittedName>
</protein>
<dbReference type="GO" id="GO:0016301">
    <property type="term" value="F:kinase activity"/>
    <property type="evidence" value="ECO:0007669"/>
    <property type="project" value="UniProtKB-KW"/>
</dbReference>
<keyword evidence="1" id="KW-0418">Kinase</keyword>
<gene>
    <name evidence="1" type="ORF">ZEAMMB73_Zm00001d028380</name>
</gene>
<reference evidence="1" key="1">
    <citation type="submission" date="2015-12" db="EMBL/GenBank/DDBJ databases">
        <title>Update maize B73 reference genome by single molecule sequencing technologies.</title>
        <authorList>
            <consortium name="Maize Genome Sequencing Project"/>
            <person name="Ware D."/>
        </authorList>
    </citation>
    <scope>NUCLEOTIDE SEQUENCE [LARGE SCALE GENOMIC DNA]</scope>
    <source>
        <tissue evidence="1">Seedling</tissue>
    </source>
</reference>
<dbReference type="EMBL" id="CM007647">
    <property type="protein sequence ID" value="ONL95847.1"/>
    <property type="molecule type" value="Genomic_DNA"/>
</dbReference>
<name>A0A1D6JVN0_MAIZE</name>
<accession>A0A1D6JVN0</accession>
<organism evidence="1">
    <name type="scientific">Zea mays</name>
    <name type="common">Maize</name>
    <dbReference type="NCBI Taxonomy" id="4577"/>
    <lineage>
        <taxon>Eukaryota</taxon>
        <taxon>Viridiplantae</taxon>
        <taxon>Streptophyta</taxon>
        <taxon>Embryophyta</taxon>
        <taxon>Tracheophyta</taxon>
        <taxon>Spermatophyta</taxon>
        <taxon>Magnoliopsida</taxon>
        <taxon>Liliopsida</taxon>
        <taxon>Poales</taxon>
        <taxon>Poaceae</taxon>
        <taxon>PACMAD clade</taxon>
        <taxon>Panicoideae</taxon>
        <taxon>Andropogonodae</taxon>
        <taxon>Andropogoneae</taxon>
        <taxon>Tripsacinae</taxon>
        <taxon>Zea</taxon>
    </lineage>
</organism>
<evidence type="ECO:0000313" key="1">
    <source>
        <dbReference type="EMBL" id="ONL95847.1"/>
    </source>
</evidence>
<dbReference type="AlphaFoldDB" id="A0A1D6JVN0"/>
<keyword evidence="1" id="KW-0808">Transferase</keyword>
<sequence>MANSLDAFRNLSFFSDKNDSIPSIM</sequence>